<dbReference type="GO" id="GO:0003735">
    <property type="term" value="F:structural constituent of ribosome"/>
    <property type="evidence" value="ECO:0007669"/>
    <property type="project" value="InterPro"/>
</dbReference>
<gene>
    <name evidence="9" type="ORF">IEQ34_023241</name>
</gene>
<dbReference type="InterPro" id="IPR022666">
    <property type="entry name" value="Ribosomal_uL2_RNA-bd_dom"/>
</dbReference>
<evidence type="ECO:0000313" key="10">
    <source>
        <dbReference type="Proteomes" id="UP000775213"/>
    </source>
</evidence>
<dbReference type="PANTHER" id="PTHR13691:SF5">
    <property type="entry name" value="LARGE RIBOSOMAL SUBUNIT PROTEIN UL2M"/>
    <property type="match status" value="1"/>
</dbReference>
<evidence type="ECO:0000256" key="6">
    <source>
        <dbReference type="SAM" id="MobiDB-lite"/>
    </source>
</evidence>
<feature type="compositionally biased region" description="Basic and acidic residues" evidence="6">
    <location>
        <begin position="258"/>
        <end position="287"/>
    </location>
</feature>
<evidence type="ECO:0000256" key="1">
    <source>
        <dbReference type="ARBA" id="ARBA00005636"/>
    </source>
</evidence>
<evidence type="ECO:0000256" key="5">
    <source>
        <dbReference type="ARBA" id="ARBA00035445"/>
    </source>
</evidence>
<dbReference type="Gene3D" id="2.30.30.30">
    <property type="match status" value="1"/>
</dbReference>
<dbReference type="Gene3D" id="4.10.950.10">
    <property type="entry name" value="Ribosomal protein L2, domain 3"/>
    <property type="match status" value="1"/>
</dbReference>
<keyword evidence="4" id="KW-0687">Ribonucleoprotein</keyword>
<dbReference type="GO" id="GO:0015934">
    <property type="term" value="C:large ribosomal subunit"/>
    <property type="evidence" value="ECO:0007669"/>
    <property type="project" value="InterPro"/>
</dbReference>
<keyword evidence="3" id="KW-0689">Ribosomal protein</keyword>
<dbReference type="GO" id="GO:0003723">
    <property type="term" value="F:RNA binding"/>
    <property type="evidence" value="ECO:0007669"/>
    <property type="project" value="InterPro"/>
</dbReference>
<dbReference type="Gene3D" id="2.40.50.140">
    <property type="entry name" value="Nucleic acid-binding proteins"/>
    <property type="match status" value="1"/>
</dbReference>
<dbReference type="InterPro" id="IPR012340">
    <property type="entry name" value="NA-bd_OB-fold"/>
</dbReference>
<dbReference type="InterPro" id="IPR014722">
    <property type="entry name" value="Rib_uL2_dom2"/>
</dbReference>
<feature type="compositionally biased region" description="Low complexity" evidence="6">
    <location>
        <begin position="298"/>
        <end position="309"/>
    </location>
</feature>
<dbReference type="SUPFAM" id="SSF50249">
    <property type="entry name" value="Nucleic acid-binding proteins"/>
    <property type="match status" value="1"/>
</dbReference>
<comment type="similarity">
    <text evidence="1">Belongs to the universal ribosomal protein uL2 family.</text>
</comment>
<dbReference type="InterPro" id="IPR008991">
    <property type="entry name" value="Translation_prot_SH3-like_sf"/>
</dbReference>
<feature type="region of interest" description="Disordered" evidence="6">
    <location>
        <begin position="223"/>
        <end position="309"/>
    </location>
</feature>
<reference evidence="9 10" key="1">
    <citation type="journal article" date="2021" name="Hortic Res">
        <title>Chromosome-scale assembly of the Dendrobium chrysotoxum genome enhances the understanding of orchid evolution.</title>
        <authorList>
            <person name="Zhang Y."/>
            <person name="Zhang G.Q."/>
            <person name="Zhang D."/>
            <person name="Liu X.D."/>
            <person name="Xu X.Y."/>
            <person name="Sun W.H."/>
            <person name="Yu X."/>
            <person name="Zhu X."/>
            <person name="Wang Z.W."/>
            <person name="Zhao X."/>
            <person name="Zhong W.Y."/>
            <person name="Chen H."/>
            <person name="Yin W.L."/>
            <person name="Huang T."/>
            <person name="Niu S.C."/>
            <person name="Liu Z.J."/>
        </authorList>
    </citation>
    <scope>NUCLEOTIDE SEQUENCE [LARGE SCALE GENOMIC DNA]</scope>
    <source>
        <strain evidence="9">Lindl</strain>
    </source>
</reference>
<evidence type="ECO:0000256" key="2">
    <source>
        <dbReference type="ARBA" id="ARBA00011838"/>
    </source>
</evidence>
<comment type="caution">
    <text evidence="9">The sequence shown here is derived from an EMBL/GenBank/DDBJ whole genome shotgun (WGS) entry which is preliminary data.</text>
</comment>
<dbReference type="InterPro" id="IPR022669">
    <property type="entry name" value="Ribosomal_uL2_C"/>
</dbReference>
<sequence>MGIRRYKPTTAGRRGASVSDFAEITRDHPEKSLIRPLHNKGGRNATGRITTRHQGGGHKRAYRLIDFRRHDKDGVPAKVAHIEYDPNRSARIALLHYADGEKRYIIAPERLHQGDSIEAGPRADIKPGTTCRCATSPPAPWCTRSSSAPVAAPRSRARPARRCSWWPKDGPYAQLRMPSGEIRNVDVRCRASIGEVGNAEHSNINWGKAGRNRWRGKRPTVRGVAMNPVDHPHGGGEGKTSGGRHPVNPGRHPGGPHPRPEGERPHDRAPPPHRQEQEAMREQEGAKRCRAVSRRARSSTTTCSRRSTR</sequence>
<accession>A0AAV7FV75</accession>
<dbReference type="AlphaFoldDB" id="A0AAV7FV75"/>
<dbReference type="EMBL" id="JAGFBR010000040">
    <property type="protein sequence ID" value="KAH0447926.1"/>
    <property type="molecule type" value="Genomic_DNA"/>
</dbReference>
<dbReference type="SUPFAM" id="SSF50104">
    <property type="entry name" value="Translation proteins SH3-like domain"/>
    <property type="match status" value="1"/>
</dbReference>
<dbReference type="Pfam" id="PF00181">
    <property type="entry name" value="Ribosomal_L2_N"/>
    <property type="match status" value="1"/>
</dbReference>
<protein>
    <recommendedName>
        <fullName evidence="5">50S ribosomal protein L2, chloroplastic</fullName>
    </recommendedName>
</protein>
<dbReference type="SMART" id="SM01383">
    <property type="entry name" value="Ribosomal_L2"/>
    <property type="match status" value="1"/>
</dbReference>
<feature type="region of interest" description="Disordered" evidence="6">
    <location>
        <begin position="33"/>
        <end position="57"/>
    </location>
</feature>
<proteinExistence type="inferred from homology"/>
<feature type="domain" description="Large ribosomal subunit protein uL2 RNA-binding" evidence="8">
    <location>
        <begin position="42"/>
        <end position="119"/>
    </location>
</feature>
<evidence type="ECO:0000256" key="3">
    <source>
        <dbReference type="ARBA" id="ARBA00022980"/>
    </source>
</evidence>
<dbReference type="GO" id="GO:0002181">
    <property type="term" value="P:cytoplasmic translation"/>
    <property type="evidence" value="ECO:0007669"/>
    <property type="project" value="TreeGrafter"/>
</dbReference>
<dbReference type="SMART" id="SM01382">
    <property type="entry name" value="Ribosomal_L2_C"/>
    <property type="match status" value="1"/>
</dbReference>
<dbReference type="FunFam" id="2.40.50.140:FF:000003">
    <property type="entry name" value="50S ribosomal protein L2"/>
    <property type="match status" value="1"/>
</dbReference>
<name>A0AAV7FV75_DENCH</name>
<dbReference type="NCBIfam" id="TIGR01171">
    <property type="entry name" value="rplB_bact"/>
    <property type="match status" value="1"/>
</dbReference>
<feature type="compositionally biased region" description="Basic residues" evidence="6">
    <location>
        <begin position="288"/>
        <end position="297"/>
    </location>
</feature>
<organism evidence="9 10">
    <name type="scientific">Dendrobium chrysotoxum</name>
    <name type="common">Orchid</name>
    <dbReference type="NCBI Taxonomy" id="161865"/>
    <lineage>
        <taxon>Eukaryota</taxon>
        <taxon>Viridiplantae</taxon>
        <taxon>Streptophyta</taxon>
        <taxon>Embryophyta</taxon>
        <taxon>Tracheophyta</taxon>
        <taxon>Spermatophyta</taxon>
        <taxon>Magnoliopsida</taxon>
        <taxon>Liliopsida</taxon>
        <taxon>Asparagales</taxon>
        <taxon>Orchidaceae</taxon>
        <taxon>Epidendroideae</taxon>
        <taxon>Malaxideae</taxon>
        <taxon>Dendrobiinae</taxon>
        <taxon>Dendrobium</taxon>
    </lineage>
</organism>
<dbReference type="Proteomes" id="UP000775213">
    <property type="component" value="Unassembled WGS sequence"/>
</dbReference>
<dbReference type="FunFam" id="4.10.950.10:FF:000001">
    <property type="entry name" value="50S ribosomal protein L2"/>
    <property type="match status" value="1"/>
</dbReference>
<dbReference type="PANTHER" id="PTHR13691">
    <property type="entry name" value="RIBOSOMAL PROTEIN L2"/>
    <property type="match status" value="1"/>
</dbReference>
<feature type="domain" description="Large ribosomal subunit protein uL2 C-terminal" evidence="7">
    <location>
        <begin position="125"/>
        <end position="253"/>
    </location>
</feature>
<evidence type="ECO:0000313" key="9">
    <source>
        <dbReference type="EMBL" id="KAH0447926.1"/>
    </source>
</evidence>
<dbReference type="InterPro" id="IPR005880">
    <property type="entry name" value="Ribosomal_uL2_bac/org-type"/>
</dbReference>
<dbReference type="PROSITE" id="PS00467">
    <property type="entry name" value="RIBOSOMAL_L2"/>
    <property type="match status" value="1"/>
</dbReference>
<dbReference type="InterPro" id="IPR014726">
    <property type="entry name" value="Ribosomal_uL2_dom3"/>
</dbReference>
<evidence type="ECO:0000259" key="7">
    <source>
        <dbReference type="SMART" id="SM01382"/>
    </source>
</evidence>
<dbReference type="InterPro" id="IPR022671">
    <property type="entry name" value="Ribosomal_uL2_CS"/>
</dbReference>
<dbReference type="Pfam" id="PF03947">
    <property type="entry name" value="Ribosomal_L2_C"/>
    <property type="match status" value="1"/>
</dbReference>
<dbReference type="GO" id="GO:0016740">
    <property type="term" value="F:transferase activity"/>
    <property type="evidence" value="ECO:0007669"/>
    <property type="project" value="InterPro"/>
</dbReference>
<comment type="subunit">
    <text evidence="2">Part of the 50S ribosomal subunit.</text>
</comment>
<dbReference type="InterPro" id="IPR002171">
    <property type="entry name" value="Ribosomal_uL2"/>
</dbReference>
<evidence type="ECO:0000259" key="8">
    <source>
        <dbReference type="SMART" id="SM01383"/>
    </source>
</evidence>
<keyword evidence="10" id="KW-1185">Reference proteome</keyword>
<evidence type="ECO:0000256" key="4">
    <source>
        <dbReference type="ARBA" id="ARBA00023274"/>
    </source>
</evidence>